<dbReference type="InterPro" id="IPR037107">
    <property type="entry name" value="Put_OMP_sf"/>
</dbReference>
<dbReference type="Gene3D" id="2.40.128.140">
    <property type="entry name" value="Outer membrane protein"/>
    <property type="match status" value="1"/>
</dbReference>
<proteinExistence type="predicted"/>
<dbReference type="InterPro" id="IPR018707">
    <property type="entry name" value="LpxR"/>
</dbReference>
<gene>
    <name evidence="3" type="ORF">E2R65_03045</name>
    <name evidence="2" type="ORF">GGR35_000381</name>
</gene>
<dbReference type="OrthoDB" id="622552at2"/>
<comment type="caution">
    <text evidence="3">The sequence shown here is derived from an EMBL/GenBank/DDBJ whole genome shotgun (WGS) entry which is preliminary data.</text>
</comment>
<evidence type="ECO:0000313" key="5">
    <source>
        <dbReference type="Proteomes" id="UP000583101"/>
    </source>
</evidence>
<dbReference type="Pfam" id="PF09982">
    <property type="entry name" value="LpxR"/>
    <property type="match status" value="1"/>
</dbReference>
<protein>
    <submittedName>
        <fullName evidence="3">Lipid A deacylase LpxR family protein</fullName>
    </submittedName>
</protein>
<dbReference type="AlphaFoldDB" id="A0A4Y8AL52"/>
<dbReference type="EMBL" id="SNQG01000001">
    <property type="protein sequence ID" value="TEW69159.1"/>
    <property type="molecule type" value="Genomic_DNA"/>
</dbReference>
<evidence type="ECO:0000313" key="4">
    <source>
        <dbReference type="Proteomes" id="UP000297248"/>
    </source>
</evidence>
<dbReference type="Proteomes" id="UP000583101">
    <property type="component" value="Unassembled WGS sequence"/>
</dbReference>
<organism evidence="3 4">
    <name type="scientific">Mucilaginibacter phyllosphaerae</name>
    <dbReference type="NCBI Taxonomy" id="1812349"/>
    <lineage>
        <taxon>Bacteria</taxon>
        <taxon>Pseudomonadati</taxon>
        <taxon>Bacteroidota</taxon>
        <taxon>Sphingobacteriia</taxon>
        <taxon>Sphingobacteriales</taxon>
        <taxon>Sphingobacteriaceae</taxon>
        <taxon>Mucilaginibacter</taxon>
    </lineage>
</organism>
<keyword evidence="5" id="KW-1185">Reference proteome</keyword>
<dbReference type="EMBL" id="JACIEG010000001">
    <property type="protein sequence ID" value="MBB3967795.1"/>
    <property type="molecule type" value="Genomic_DNA"/>
</dbReference>
<keyword evidence="1" id="KW-0732">Signal</keyword>
<reference evidence="3" key="2">
    <citation type="submission" date="2019-03" db="EMBL/GenBank/DDBJ databases">
        <authorList>
            <person name="Yan Y.-Q."/>
            <person name="Du Z.-J."/>
        </authorList>
    </citation>
    <scope>NUCLEOTIDE SEQUENCE</scope>
    <source>
        <strain evidence="3">PP-F2FG21</strain>
    </source>
</reference>
<dbReference type="Proteomes" id="UP000297248">
    <property type="component" value="Unassembled WGS sequence"/>
</dbReference>
<name>A0A4Y8AL52_9SPHI</name>
<reference evidence="2 5" key="3">
    <citation type="submission" date="2020-08" db="EMBL/GenBank/DDBJ databases">
        <title>Genomic Encyclopedia of Type Strains, Phase IV (KMG-IV): sequencing the most valuable type-strain genomes for metagenomic binning, comparative biology and taxonomic classification.</title>
        <authorList>
            <person name="Goeker M."/>
        </authorList>
    </citation>
    <scope>NUCLEOTIDE SEQUENCE [LARGE SCALE GENOMIC DNA]</scope>
    <source>
        <strain evidence="2 5">DSM 100995</strain>
    </source>
</reference>
<evidence type="ECO:0000313" key="2">
    <source>
        <dbReference type="EMBL" id="MBB3967795.1"/>
    </source>
</evidence>
<accession>A0A4Y8AL52</accession>
<sequence length="318" mass="35309">MKTKLLLLAVFLFAVINTYAQTHTNEAGLQSDNDSFLAQGSDRYYTNGIYAYFRHALNAGKNDKMANKVLGFEAGQKIFNPRSGYIPAAQYVDRPFAGYLYVGSSLNLLYKNESNLKLSAKVGVIGPAAGAEGIQKFIHKTFGFYPPQGWQYQVRNEVQFNLSADYNKLLARTKGIDVSASGYANLGNGFTGAGVGPLFRLGSFNQLFHSVSTQSTVSGSDVAAPLHKHELFFYYKPQANYIAYDATIQGSLFKDHPEPGTEEITLTKKPFVLTNQIGGSLVINRFVFDVSVIFKSKEVKEMLRSQQWGSVTMLYRFK</sequence>
<evidence type="ECO:0000256" key="1">
    <source>
        <dbReference type="SAM" id="SignalP"/>
    </source>
</evidence>
<feature type="chain" id="PRO_5044616773" evidence="1">
    <location>
        <begin position="21"/>
        <end position="318"/>
    </location>
</feature>
<feature type="signal peptide" evidence="1">
    <location>
        <begin position="1"/>
        <end position="20"/>
    </location>
</feature>
<evidence type="ECO:0000313" key="3">
    <source>
        <dbReference type="EMBL" id="TEW69159.1"/>
    </source>
</evidence>
<dbReference type="RefSeq" id="WP_134334994.1">
    <property type="nucleotide sequence ID" value="NZ_BMCZ01000001.1"/>
</dbReference>
<reference evidence="3 4" key="1">
    <citation type="journal article" date="2016" name="Int. J. Syst. Evol. Microbiol.">
        <title>Proposal of Mucilaginibacter phyllosphaerae sp. nov. isolated from the phyllosphere of Galium album.</title>
        <authorList>
            <person name="Aydogan E.L."/>
            <person name="Busse H.J."/>
            <person name="Moser G."/>
            <person name="Muller C."/>
            <person name="Kampfer P."/>
            <person name="Glaeser S.P."/>
        </authorList>
    </citation>
    <scope>NUCLEOTIDE SEQUENCE [LARGE SCALE GENOMIC DNA]</scope>
    <source>
        <strain evidence="3 4">PP-F2FG21</strain>
    </source>
</reference>